<dbReference type="EMBL" id="JPVO01000055">
    <property type="protein sequence ID" value="KGR73681.1"/>
    <property type="molecule type" value="Genomic_DNA"/>
</dbReference>
<comment type="caution">
    <text evidence="7">The sequence shown here is derived from an EMBL/GenBank/DDBJ whole genome shotgun (WGS) entry which is preliminary data.</text>
</comment>
<evidence type="ECO:0000259" key="6">
    <source>
        <dbReference type="PROSITE" id="PS51063"/>
    </source>
</evidence>
<evidence type="ECO:0000256" key="1">
    <source>
        <dbReference type="ARBA" id="ARBA00023015"/>
    </source>
</evidence>
<dbReference type="Pfam" id="PF00027">
    <property type="entry name" value="cNMP_binding"/>
    <property type="match status" value="1"/>
</dbReference>
<proteinExistence type="predicted"/>
<dbReference type="InterPro" id="IPR012318">
    <property type="entry name" value="HTH_CRP"/>
</dbReference>
<evidence type="ECO:0000256" key="3">
    <source>
        <dbReference type="ARBA" id="ARBA00023159"/>
    </source>
</evidence>
<keyword evidence="2" id="KW-0238">DNA-binding</keyword>
<dbReference type="SMART" id="SM00100">
    <property type="entry name" value="cNMP"/>
    <property type="match status" value="1"/>
</dbReference>
<dbReference type="AlphaFoldDB" id="A0A0A3HM86"/>
<dbReference type="OrthoDB" id="9810708at2"/>
<protein>
    <submittedName>
        <fullName evidence="7">Crp/Fnr family transcriptional regulator</fullName>
    </submittedName>
</protein>
<dbReference type="GO" id="GO:0005829">
    <property type="term" value="C:cytosol"/>
    <property type="evidence" value="ECO:0007669"/>
    <property type="project" value="TreeGrafter"/>
</dbReference>
<keyword evidence="4" id="KW-0804">Transcription</keyword>
<dbReference type="InterPro" id="IPR018490">
    <property type="entry name" value="cNMP-bd_dom_sf"/>
</dbReference>
<evidence type="ECO:0000313" key="8">
    <source>
        <dbReference type="Proteomes" id="UP000030408"/>
    </source>
</evidence>
<gene>
    <name evidence="7" type="ORF">CD33_16780</name>
</gene>
<keyword evidence="8" id="KW-1185">Reference proteome</keyword>
<evidence type="ECO:0000313" key="7">
    <source>
        <dbReference type="EMBL" id="KGR73681.1"/>
    </source>
</evidence>
<dbReference type="SMART" id="SM00419">
    <property type="entry name" value="HTH_CRP"/>
    <property type="match status" value="1"/>
</dbReference>
<sequence length="233" mass="26478">MTLTDHLSMDIYQLFEKHGLLIRAEKGNHIFHEGESARDLFLIKNGSIQISKETENGKELTFRVCGKRSIIGECSLFGPSTFHSTTAKAITRSEILLLGKHSLEMILTEQPSLMIEYLKWIQTENLKNQSLIRDLVIHGKKGALFSTLIRLSNTYGKPLPNKGNELFIDIQITNTDIANMCSTSREMINRMLNDLKKQNIITFEKGYITVLDLNFLKQEIACENCPASICRID</sequence>
<dbReference type="CDD" id="cd00038">
    <property type="entry name" value="CAP_ED"/>
    <property type="match status" value="1"/>
</dbReference>
<dbReference type="Gene3D" id="1.10.10.10">
    <property type="entry name" value="Winged helix-like DNA-binding domain superfamily/Winged helix DNA-binding domain"/>
    <property type="match status" value="1"/>
</dbReference>
<dbReference type="PANTHER" id="PTHR24567:SF74">
    <property type="entry name" value="HTH-TYPE TRANSCRIPTIONAL REGULATOR ARCR"/>
    <property type="match status" value="1"/>
</dbReference>
<accession>A0A0A3HM86</accession>
<dbReference type="SUPFAM" id="SSF51206">
    <property type="entry name" value="cAMP-binding domain-like"/>
    <property type="match status" value="1"/>
</dbReference>
<dbReference type="Gene3D" id="2.60.120.10">
    <property type="entry name" value="Jelly Rolls"/>
    <property type="match status" value="1"/>
</dbReference>
<evidence type="ECO:0000256" key="4">
    <source>
        <dbReference type="ARBA" id="ARBA00023163"/>
    </source>
</evidence>
<dbReference type="InterPro" id="IPR050397">
    <property type="entry name" value="Env_Response_Regulators"/>
</dbReference>
<keyword evidence="1" id="KW-0805">Transcription regulation</keyword>
<name>A0A0A3HM86_9BACL</name>
<dbReference type="PROSITE" id="PS50042">
    <property type="entry name" value="CNMP_BINDING_3"/>
    <property type="match status" value="1"/>
</dbReference>
<dbReference type="InterPro" id="IPR014710">
    <property type="entry name" value="RmlC-like_jellyroll"/>
</dbReference>
<dbReference type="InterPro" id="IPR000595">
    <property type="entry name" value="cNMP-bd_dom"/>
</dbReference>
<dbReference type="InterPro" id="IPR036390">
    <property type="entry name" value="WH_DNA-bd_sf"/>
</dbReference>
<feature type="domain" description="Cyclic nucleotide-binding" evidence="5">
    <location>
        <begin position="1"/>
        <end position="107"/>
    </location>
</feature>
<dbReference type="GO" id="GO:0003700">
    <property type="term" value="F:DNA-binding transcription factor activity"/>
    <property type="evidence" value="ECO:0007669"/>
    <property type="project" value="TreeGrafter"/>
</dbReference>
<dbReference type="GO" id="GO:0003677">
    <property type="term" value="F:DNA binding"/>
    <property type="evidence" value="ECO:0007669"/>
    <property type="project" value="UniProtKB-KW"/>
</dbReference>
<reference evidence="7 8" key="1">
    <citation type="submission" date="2014-02" db="EMBL/GenBank/DDBJ databases">
        <title>Draft genome sequence of Lysinibacillus sinduriensis JCM 15800.</title>
        <authorList>
            <person name="Zhang F."/>
            <person name="Wang G."/>
            <person name="Zhang L."/>
        </authorList>
    </citation>
    <scope>NUCLEOTIDE SEQUENCE [LARGE SCALE GENOMIC DNA]</scope>
    <source>
        <strain evidence="7 8">JCM 15800</strain>
    </source>
</reference>
<dbReference type="eggNOG" id="COG0664">
    <property type="taxonomic scope" value="Bacteria"/>
</dbReference>
<dbReference type="SUPFAM" id="SSF46785">
    <property type="entry name" value="Winged helix' DNA-binding domain"/>
    <property type="match status" value="1"/>
</dbReference>
<organism evidence="7 8">
    <name type="scientific">Ureibacillus sinduriensis BLB-1 = JCM 15800</name>
    <dbReference type="NCBI Taxonomy" id="1384057"/>
    <lineage>
        <taxon>Bacteria</taxon>
        <taxon>Bacillati</taxon>
        <taxon>Bacillota</taxon>
        <taxon>Bacilli</taxon>
        <taxon>Bacillales</taxon>
        <taxon>Caryophanaceae</taxon>
        <taxon>Ureibacillus</taxon>
    </lineage>
</organism>
<dbReference type="Pfam" id="PF13545">
    <property type="entry name" value="HTH_Crp_2"/>
    <property type="match status" value="1"/>
</dbReference>
<dbReference type="RefSeq" id="WP_036202438.1">
    <property type="nucleotide sequence ID" value="NZ_AVCY01000001.1"/>
</dbReference>
<feature type="domain" description="HTH crp-type" evidence="6">
    <location>
        <begin position="138"/>
        <end position="214"/>
    </location>
</feature>
<keyword evidence="3" id="KW-0010">Activator</keyword>
<dbReference type="Proteomes" id="UP000030408">
    <property type="component" value="Unassembled WGS sequence"/>
</dbReference>
<evidence type="ECO:0000256" key="2">
    <source>
        <dbReference type="ARBA" id="ARBA00023125"/>
    </source>
</evidence>
<evidence type="ECO:0000259" key="5">
    <source>
        <dbReference type="PROSITE" id="PS50042"/>
    </source>
</evidence>
<dbReference type="STRING" id="1384057.CD33_16780"/>
<dbReference type="PROSITE" id="PS51063">
    <property type="entry name" value="HTH_CRP_2"/>
    <property type="match status" value="1"/>
</dbReference>
<dbReference type="InterPro" id="IPR036388">
    <property type="entry name" value="WH-like_DNA-bd_sf"/>
</dbReference>
<dbReference type="PANTHER" id="PTHR24567">
    <property type="entry name" value="CRP FAMILY TRANSCRIPTIONAL REGULATORY PROTEIN"/>
    <property type="match status" value="1"/>
</dbReference>